<evidence type="ECO:0000256" key="7">
    <source>
        <dbReference type="ARBA" id="ARBA00023180"/>
    </source>
</evidence>
<feature type="active site" description="Proton donor/acceptor" evidence="8">
    <location>
        <position position="108"/>
    </location>
</feature>
<dbReference type="SUPFAM" id="SSF49464">
    <property type="entry name" value="Carboxypeptidase regulatory domain-like"/>
    <property type="match status" value="1"/>
</dbReference>
<keyword evidence="3" id="KW-0121">Carboxypeptidase</keyword>
<dbReference type="EMBL" id="OB668074">
    <property type="protein sequence ID" value="CAD7234219.1"/>
    <property type="molecule type" value="Genomic_DNA"/>
</dbReference>
<evidence type="ECO:0000256" key="2">
    <source>
        <dbReference type="ARBA" id="ARBA00005988"/>
    </source>
</evidence>
<dbReference type="GO" id="GO:0016485">
    <property type="term" value="P:protein processing"/>
    <property type="evidence" value="ECO:0007669"/>
    <property type="project" value="TreeGrafter"/>
</dbReference>
<accession>A0A7R8WLV9</accession>
<dbReference type="Gene3D" id="2.60.40.1120">
    <property type="entry name" value="Carboxypeptidase-like, regulatory domain"/>
    <property type="match status" value="2"/>
</dbReference>
<dbReference type="Gene3D" id="3.40.630.10">
    <property type="entry name" value="Zn peptidases"/>
    <property type="match status" value="2"/>
</dbReference>
<dbReference type="AlphaFoldDB" id="A0A7R8WLV9"/>
<feature type="domain" description="Peptidase M14" evidence="9">
    <location>
        <begin position="1"/>
        <end position="138"/>
    </location>
</feature>
<evidence type="ECO:0000256" key="5">
    <source>
        <dbReference type="ARBA" id="ARBA00022801"/>
    </source>
</evidence>
<dbReference type="InterPro" id="IPR050753">
    <property type="entry name" value="Peptidase_M14_domain"/>
</dbReference>
<evidence type="ECO:0000256" key="6">
    <source>
        <dbReference type="ARBA" id="ARBA00022833"/>
    </source>
</evidence>
<protein>
    <recommendedName>
        <fullName evidence="9">Peptidase M14 domain-containing protein</fullName>
    </recommendedName>
</protein>
<dbReference type="GO" id="GO:0004181">
    <property type="term" value="F:metallocarboxypeptidase activity"/>
    <property type="evidence" value="ECO:0007669"/>
    <property type="project" value="InterPro"/>
</dbReference>
<reference evidence="10" key="1">
    <citation type="submission" date="2020-11" db="EMBL/GenBank/DDBJ databases">
        <authorList>
            <person name="Tran Van P."/>
        </authorList>
    </citation>
    <scope>NUCLEOTIDE SEQUENCE</scope>
</reference>
<dbReference type="PROSITE" id="PS00133">
    <property type="entry name" value="CARBOXYPEPT_ZN_2"/>
    <property type="match status" value="1"/>
</dbReference>
<dbReference type="GO" id="GO:0006518">
    <property type="term" value="P:peptide metabolic process"/>
    <property type="evidence" value="ECO:0007669"/>
    <property type="project" value="TreeGrafter"/>
</dbReference>
<evidence type="ECO:0000256" key="1">
    <source>
        <dbReference type="ARBA" id="ARBA00001947"/>
    </source>
</evidence>
<proteinExistence type="inferred from homology"/>
<dbReference type="InterPro" id="IPR008969">
    <property type="entry name" value="CarboxyPept-like_regulatory"/>
</dbReference>
<feature type="domain" description="Peptidase M14" evidence="9">
    <location>
        <begin position="266"/>
        <end position="483"/>
    </location>
</feature>
<comment type="caution">
    <text evidence="8">Lacks conserved residue(s) required for the propagation of feature annotation.</text>
</comment>
<dbReference type="SUPFAM" id="SSF53187">
    <property type="entry name" value="Zn-dependent exopeptidases"/>
    <property type="match status" value="2"/>
</dbReference>
<keyword evidence="4" id="KW-0479">Metal-binding</keyword>
<dbReference type="SMART" id="SM00631">
    <property type="entry name" value="Zn_pept"/>
    <property type="match status" value="2"/>
</dbReference>
<dbReference type="Pfam" id="PF13620">
    <property type="entry name" value="CarboxypepD_reg"/>
    <property type="match status" value="1"/>
</dbReference>
<dbReference type="GO" id="GO:0005615">
    <property type="term" value="C:extracellular space"/>
    <property type="evidence" value="ECO:0007669"/>
    <property type="project" value="TreeGrafter"/>
</dbReference>
<gene>
    <name evidence="10" type="ORF">CTOB1V02_LOCUS12036</name>
</gene>
<comment type="similarity">
    <text evidence="2 8">Belongs to the peptidase M14 family.</text>
</comment>
<dbReference type="CDD" id="cd11308">
    <property type="entry name" value="Peptidase_M14NE-CP-C_like"/>
    <property type="match status" value="1"/>
</dbReference>
<evidence type="ECO:0000256" key="8">
    <source>
        <dbReference type="PROSITE-ProRule" id="PRU01379"/>
    </source>
</evidence>
<feature type="non-terminal residue" evidence="10">
    <location>
        <position position="1"/>
    </location>
</feature>
<organism evidence="10">
    <name type="scientific">Cyprideis torosa</name>
    <dbReference type="NCBI Taxonomy" id="163714"/>
    <lineage>
        <taxon>Eukaryota</taxon>
        <taxon>Metazoa</taxon>
        <taxon>Ecdysozoa</taxon>
        <taxon>Arthropoda</taxon>
        <taxon>Crustacea</taxon>
        <taxon>Oligostraca</taxon>
        <taxon>Ostracoda</taxon>
        <taxon>Podocopa</taxon>
        <taxon>Podocopida</taxon>
        <taxon>Cytherocopina</taxon>
        <taxon>Cytheroidea</taxon>
        <taxon>Cytherideidae</taxon>
        <taxon>Cyprideis</taxon>
    </lineage>
</organism>
<dbReference type="PROSITE" id="PS52035">
    <property type="entry name" value="PEPTIDASE_M14"/>
    <property type="match status" value="2"/>
</dbReference>
<name>A0A7R8WLV9_9CRUS</name>
<dbReference type="InterPro" id="IPR000834">
    <property type="entry name" value="Peptidase_M14"/>
</dbReference>
<dbReference type="OrthoDB" id="10249045at2759"/>
<dbReference type="PANTHER" id="PTHR11532:SF57">
    <property type="entry name" value="CARBOXYPEPTIDASE D, B"/>
    <property type="match status" value="1"/>
</dbReference>
<sequence>MEWTSSSPFVLSANLHGGSVVASYPYDDSDPKLNRTSVYSKSPDDLFFRDLATGYASRNPLMGSGNPHCPDKETFPGGVTNGADWYDVSGSMQDWNYVFTNTFEVTFELSCCKFPLASQLPLEWQRNRASMLWFTGQVHRGAKGVVKDNETLKPIHGAKVKIVGNTHHVVTSKRGEYWRLLMPGNYSLVVEADGYETSPMLNFTVGEDLDPKWLDVNLSRSLKPSKSEGIAWVPRKLPVQNLTDSVPDLSKNSASSEAGVPALDFVHHNYSSMQSWLQSACAARPEICALRSVGKSVEERELWTVLITGNIKGSQVGKPEVCYIANMHGDEAVGLELMLHLIRKFLLGYGKVDRVTKLLDETRIYIMPSMNPDGHEHAYEEYQRLRTSSLPRSDPTQTVPYDPIPSKPSIFYLPPVHQGISGFVLDEATGSPIVSGASEDDQKRDIRIYVEGNDRSVGVSKAGEYFRLLLPGSYVIWAEDHTS</sequence>
<keyword evidence="3" id="KW-0645">Protease</keyword>
<keyword evidence="5" id="KW-0378">Hydrolase</keyword>
<comment type="cofactor">
    <cofactor evidence="1">
        <name>Zn(2+)</name>
        <dbReference type="ChEBI" id="CHEBI:29105"/>
    </cofactor>
</comment>
<evidence type="ECO:0000256" key="4">
    <source>
        <dbReference type="ARBA" id="ARBA00022723"/>
    </source>
</evidence>
<dbReference type="PRINTS" id="PR00765">
    <property type="entry name" value="CRBOXYPTASEA"/>
</dbReference>
<evidence type="ECO:0000313" key="10">
    <source>
        <dbReference type="EMBL" id="CAD7234219.1"/>
    </source>
</evidence>
<dbReference type="PANTHER" id="PTHR11532">
    <property type="entry name" value="PROTEASE M14 CARBOXYPEPTIDASE"/>
    <property type="match status" value="1"/>
</dbReference>
<dbReference type="InterPro" id="IPR057247">
    <property type="entry name" value="CARBOXYPEPT_ZN_2"/>
</dbReference>
<dbReference type="GO" id="GO:0008270">
    <property type="term" value="F:zinc ion binding"/>
    <property type="evidence" value="ECO:0007669"/>
    <property type="project" value="InterPro"/>
</dbReference>
<evidence type="ECO:0000256" key="3">
    <source>
        <dbReference type="ARBA" id="ARBA00022645"/>
    </source>
</evidence>
<evidence type="ECO:0000259" key="9">
    <source>
        <dbReference type="PROSITE" id="PS52035"/>
    </source>
</evidence>
<keyword evidence="6" id="KW-0862">Zinc</keyword>
<dbReference type="Pfam" id="PF00246">
    <property type="entry name" value="Peptidase_M14"/>
    <property type="match status" value="2"/>
</dbReference>
<keyword evidence="7" id="KW-0325">Glycoprotein</keyword>